<evidence type="ECO:0000313" key="3">
    <source>
        <dbReference type="Proteomes" id="UP000630718"/>
    </source>
</evidence>
<comment type="caution">
    <text evidence="2">The sequence shown here is derived from an EMBL/GenBank/DDBJ whole genome shotgun (WGS) entry which is preliminary data.</text>
</comment>
<reference evidence="2" key="1">
    <citation type="journal article" date="2014" name="Int. J. Syst. Evol. Microbiol.">
        <title>Complete genome sequence of Corynebacterium casei LMG S-19264T (=DSM 44701T), isolated from a smear-ripened cheese.</title>
        <authorList>
            <consortium name="US DOE Joint Genome Institute (JGI-PGF)"/>
            <person name="Walter F."/>
            <person name="Albersmeier A."/>
            <person name="Kalinowski J."/>
            <person name="Ruckert C."/>
        </authorList>
    </citation>
    <scope>NUCLEOTIDE SEQUENCE</scope>
    <source>
        <strain evidence="2">JCM 4477</strain>
    </source>
</reference>
<evidence type="ECO:0000313" key="2">
    <source>
        <dbReference type="EMBL" id="GHF04011.1"/>
    </source>
</evidence>
<dbReference type="Pfam" id="PF04149">
    <property type="entry name" value="DUF397"/>
    <property type="match status" value="3"/>
</dbReference>
<sequence>MTPALVWRKSSYSGNDEPDCVEVATTWVKSSYSSNDGPECVEVARTWVKSSHSSNDGPDCVEVALSTPTVHIRDSKDTDLPHLTFHATPWENFLAFAGRG</sequence>
<feature type="domain" description="DUF397" evidence="1">
    <location>
        <begin position="46"/>
        <end position="96"/>
    </location>
</feature>
<feature type="domain" description="DUF397" evidence="1">
    <location>
        <begin position="26"/>
        <end position="45"/>
    </location>
</feature>
<dbReference type="RefSeq" id="WP_190204866.1">
    <property type="nucleotide sequence ID" value="NZ_BNBI01000006.1"/>
</dbReference>
<protein>
    <recommendedName>
        <fullName evidence="1">DUF397 domain-containing protein</fullName>
    </recommendedName>
</protein>
<name>A0A919AGB6_9ACTN</name>
<evidence type="ECO:0000259" key="1">
    <source>
        <dbReference type="Pfam" id="PF04149"/>
    </source>
</evidence>
<organism evidence="2 3">
    <name type="scientific">Streptomyces fumanus</name>
    <dbReference type="NCBI Taxonomy" id="67302"/>
    <lineage>
        <taxon>Bacteria</taxon>
        <taxon>Bacillati</taxon>
        <taxon>Actinomycetota</taxon>
        <taxon>Actinomycetes</taxon>
        <taxon>Kitasatosporales</taxon>
        <taxon>Streptomycetaceae</taxon>
        <taxon>Streptomyces</taxon>
    </lineage>
</organism>
<accession>A0A919AGB6</accession>
<dbReference type="EMBL" id="BNBI01000006">
    <property type="protein sequence ID" value="GHF04011.1"/>
    <property type="molecule type" value="Genomic_DNA"/>
</dbReference>
<dbReference type="InterPro" id="IPR007278">
    <property type="entry name" value="DUF397"/>
</dbReference>
<keyword evidence="3" id="KW-1185">Reference proteome</keyword>
<proteinExistence type="predicted"/>
<feature type="domain" description="DUF397" evidence="1">
    <location>
        <begin position="5"/>
        <end position="25"/>
    </location>
</feature>
<gene>
    <name evidence="2" type="ORF">GCM10018772_31330</name>
</gene>
<reference evidence="2" key="2">
    <citation type="submission" date="2020-09" db="EMBL/GenBank/DDBJ databases">
        <authorList>
            <person name="Sun Q."/>
            <person name="Ohkuma M."/>
        </authorList>
    </citation>
    <scope>NUCLEOTIDE SEQUENCE</scope>
    <source>
        <strain evidence="2">JCM 4477</strain>
    </source>
</reference>
<dbReference type="Proteomes" id="UP000630718">
    <property type="component" value="Unassembled WGS sequence"/>
</dbReference>
<dbReference type="AlphaFoldDB" id="A0A919AGB6"/>